<feature type="compositionally biased region" description="Low complexity" evidence="1">
    <location>
        <begin position="516"/>
        <end position="529"/>
    </location>
</feature>
<protein>
    <submittedName>
        <fullName evidence="3">Uncharacterized protein</fullName>
    </submittedName>
</protein>
<dbReference type="AlphaFoldDB" id="A0A914ZCL2"/>
<dbReference type="WBParaSite" id="PSU_v2.g9444.t1">
    <property type="protein sequence ID" value="PSU_v2.g9444.t1"/>
    <property type="gene ID" value="PSU_v2.g9444"/>
</dbReference>
<evidence type="ECO:0000313" key="3">
    <source>
        <dbReference type="WBParaSite" id="PSU_v2.g9444.t1"/>
    </source>
</evidence>
<keyword evidence="2" id="KW-1185">Reference proteome</keyword>
<feature type="region of interest" description="Disordered" evidence="1">
    <location>
        <begin position="390"/>
        <end position="415"/>
    </location>
</feature>
<reference evidence="3" key="1">
    <citation type="submission" date="2022-11" db="UniProtKB">
        <authorList>
            <consortium name="WormBaseParasite"/>
        </authorList>
    </citation>
    <scope>IDENTIFICATION</scope>
</reference>
<evidence type="ECO:0000313" key="2">
    <source>
        <dbReference type="Proteomes" id="UP000887577"/>
    </source>
</evidence>
<proteinExistence type="predicted"/>
<evidence type="ECO:0000256" key="1">
    <source>
        <dbReference type="SAM" id="MobiDB-lite"/>
    </source>
</evidence>
<sequence>MIRSEENAEDKDDGHSSTGAILQRQEGYAQSSSHGGTIAFFRSKPRIAAVRTFSEGYVGGDRTPHLRETIHDGNYDHDLHTAYRLPLQRLSDQQLSMILQKHSPEVRDGDTHMSRVQMINEVQEKIVQKSTKKLMRPTLLTNINVLPEEVTIDNEPVANPKTHQRTTVASIISSTDAPTQVIPQLVKTKKGGLRRSQKNIPELETEEQNPNIQHFKSERLRKLSTKLRHVKARYDAMKTEYLQRLRQINDRKISLAIRTRPVTTTEAAPIHVETNFIDREFFEEPKKVISTVLIDNEPSNSHENVSPVKIHIVPSKTKNIITTSVHALVDNEPESAEITSTHVTPLIDNEPVESETETTTEISTTSRNDWQQTMIDKLRKIVEKAKAQQKRIYQNTETTNEDEQTTENTDVRTVSPAVAPHAYSISRQYASKVVEHKHVLPVSGLHDGGNISGEKVEEINTEQPTTEEPLPKGMVDNESHSGRSNSGFKFAMKKVGEISTSELLGQLNDELETVEESTTSAPTTTSSVATTTIEEEISTTQIVESDDEELDLFAESDEEAICDAISCDFEKGDLCEWEASQDELSPSSPHYHRRHRKAHFIRRTWHNWQGRYRNRVTGIARAQIFSFDNQRFAAAYVRPFQRATLTGKLLSGEKETIRFRGWEATRNVQLKIIFECINHGIYQGACGIDNIHLMNAYCPQVIPITGMHDNERRRKFKHL</sequence>
<organism evidence="2 3">
    <name type="scientific">Panagrolaimus superbus</name>
    <dbReference type="NCBI Taxonomy" id="310955"/>
    <lineage>
        <taxon>Eukaryota</taxon>
        <taxon>Metazoa</taxon>
        <taxon>Ecdysozoa</taxon>
        <taxon>Nematoda</taxon>
        <taxon>Chromadorea</taxon>
        <taxon>Rhabditida</taxon>
        <taxon>Tylenchina</taxon>
        <taxon>Panagrolaimomorpha</taxon>
        <taxon>Panagrolaimoidea</taxon>
        <taxon>Panagrolaimidae</taxon>
        <taxon>Panagrolaimus</taxon>
    </lineage>
</organism>
<accession>A0A914ZCL2</accession>
<feature type="region of interest" description="Disordered" evidence="1">
    <location>
        <begin position="441"/>
        <end position="484"/>
    </location>
</feature>
<dbReference type="Proteomes" id="UP000887577">
    <property type="component" value="Unplaced"/>
</dbReference>
<feature type="region of interest" description="Disordered" evidence="1">
    <location>
        <begin position="510"/>
        <end position="529"/>
    </location>
</feature>
<name>A0A914ZCL2_9BILA</name>